<comment type="caution">
    <text evidence="1">The sequence shown here is derived from an EMBL/GenBank/DDBJ whole genome shotgun (WGS) entry which is preliminary data.</text>
</comment>
<organism evidence="1 2">
    <name type="scientific">[Candida] jaroonii</name>
    <dbReference type="NCBI Taxonomy" id="467808"/>
    <lineage>
        <taxon>Eukaryota</taxon>
        <taxon>Fungi</taxon>
        <taxon>Dikarya</taxon>
        <taxon>Ascomycota</taxon>
        <taxon>Saccharomycotina</taxon>
        <taxon>Pichiomycetes</taxon>
        <taxon>Debaryomycetaceae</taxon>
        <taxon>Yamadazyma</taxon>
    </lineage>
</organism>
<evidence type="ECO:0000313" key="1">
    <source>
        <dbReference type="EMBL" id="CAH6720365.1"/>
    </source>
</evidence>
<dbReference type="EMBL" id="CALSDN010000003">
    <property type="protein sequence ID" value="CAH6720365.1"/>
    <property type="molecule type" value="Genomic_DNA"/>
</dbReference>
<proteinExistence type="predicted"/>
<reference evidence="1" key="1">
    <citation type="submission" date="2022-06" db="EMBL/GenBank/DDBJ databases">
        <authorList>
            <person name="Legras J.-L."/>
            <person name="Devillers H."/>
            <person name="Grondin C."/>
        </authorList>
    </citation>
    <scope>NUCLEOTIDE SEQUENCE</scope>
    <source>
        <strain evidence="1">CLIB 1444</strain>
    </source>
</reference>
<accession>A0ACA9Y6I7</accession>
<dbReference type="Proteomes" id="UP001152531">
    <property type="component" value="Unassembled WGS sequence"/>
</dbReference>
<gene>
    <name evidence="1" type="ORF">CLIB1444_03S10286</name>
</gene>
<keyword evidence="2" id="KW-1185">Reference proteome</keyword>
<protein>
    <submittedName>
        <fullName evidence="1">Uncharacterized protein</fullName>
    </submittedName>
</protein>
<name>A0ACA9Y6I7_9ASCO</name>
<sequence length="1800" mass="206424">MASPMIIENKTLVELNYELLSQLKSLSDSEPVTKNTVKKLKRNDGNGNLVIDNSYYSKINQIYHTKNEVDETNINSIRYRKFNDLVHREVQFINKLDRIPKTSLSPSSDGIYRVTLYHCKIVFYKGILNIRHNKAQKLKASLVCSYNLESDENNIVVEEDEADQTKMNANIQSLFEEIGLLNVANSRSANSLDIDRPLVEFEIDPIKRRLTTTLKYHVQYGCYVNQTISPTITVKINKVIAPQIKPYPIFEDLELVDDIGAQLFYNSMSKTAVNTPQPENFELPELETKLLRFQTKTVNWLLNKESVRYNWETNRSQNDPLISVDLVDAITEQLKQGHNSDDVDKKVYHVINKLVFGWERVLFNDKPFWYNKYNANLIDWTTMYQYILNYHNSKLPEILPGQGLLAEEMGLGKTVEVVSLALLNQRPISDIDEIIQLQLRQHGDLKPVIKAKTTLIIAPDSILKQWVSEVQRLAPSLAVTVYQGLDKYPKFKNNAKIIANYLKMFDIVFTTYAVLGKELDYALFSSKNNLTRGSKRRARPENLREFSYKDYDQGTPEPETSNEAEDDDDLEDEDSQNEVKNQHLADYQSYFQLSLRIKKPKNANEKTNDNQKVTDYEQALQDEIELVLKHNELANSTVITKDYQSPMMLLQFWRVVLDEVQMVSSKISRSFQSAALIPRHHSWGVSGTPIKKNIDDLHSVLSFLKIQPFIGEIGKHSWDLLVKGNNVMDFINLWSNIGLRHTKAMVHDDIKLPPQHRMLMTIPFNAVEQENYNQLLTDCLAAICLDSNGTPVVDDWEPTPTIISVMKQWLVRLRQVCGNPQIGKLSVSAKRYKARHYFYSMEDYSEYRRHYLNGTLGVSNVQALKTLDDVLDDMLNGAINEVINSERKIINGYLDIAQIYELVFSPKEARDTFEYISEIIQVIIARIRFLLDRSIRKFDGLFESDELKEEDEEEDLDDEEREKRKLSKLSDKALKDAQELNEQIKTSRQRLRQWNILLHKCYFLLASSNFQLYDEEYKERIKKFSRPYSPPNIPLDFDPKNINEILVDEKVSVRLINSESILQGFKPVTGLSTGDDNEANETVQETANGANETSEQLKFLEQSYYDLAEDIRSELLQGSIVAVDKTITTRFKNREAFKSSALVDDGSQLLPKSTRKVFKSLPIIETTDFEDNISGMKSKVFVNRVKSLIQQLNNQAEVINDWMSQLIEILSSPLLTHDKDPNGEEYEKSIESQDRASCYLHLLNKLMTDRMEVINGKDTTVNLGNKRGDQDAVDVEMSGINDKDFLKALEATRHSIKPRSKYSFNDLIYEIKSLENDLKDERLNHRSISSDVESNLFEHLSNKLSIMFDNQKLASVLIQKELASSCNSVFNARIEYFKQLQQISDSVKTLDYGLDREDLVSDKITSLFNRFKNYADVSNISLDKSISRFRYLSTLSKINDKQRARSEQIEEDENVEEDPTDDDSLMCIICRSQITIGSLTTCGHKYCKDCLDQWLNGGSHYCPMCKSRISEYSIYNFTHYKPNLKANKAIDGPETKKDKNLYSIYNHIDNEIVEAVQNIQLKESYSSKVDMIVKQVLYLKSKDPKVQIVIFSQWQDLLYILAAAFKNASISYLASYGTLTPEIGGGRRKSKYDSVEEFKKPENGITCFLLNAKAQASGLTLINAQHIFLCEPLVNTSLELQAISRIHRIGQTKVTTVWMFAIENTVEESITLLSTNKRLQYLEYGTPAPETKSNKNSEKGLTAAESMTLMKSGGIDTLVQKGAGEGETVSNGDLWDAFFCANSSKEQRETMNIDALSKID</sequence>
<evidence type="ECO:0000313" key="2">
    <source>
        <dbReference type="Proteomes" id="UP001152531"/>
    </source>
</evidence>